<dbReference type="EMBL" id="SMOL01000553">
    <property type="protein sequence ID" value="KAB2608257.1"/>
    <property type="molecule type" value="Genomic_DNA"/>
</dbReference>
<dbReference type="PANTHER" id="PTHR34367:SF1">
    <property type="entry name" value="OS04G0528600 PROTEIN"/>
    <property type="match status" value="1"/>
</dbReference>
<sequence length="125" mass="13519">MEPSFHKYVTVRRGTGALEDMEDQESSGSNSFVSGSSCSQQHNWGFTSSWQPNSADSTDCWASRSNTKEEDHKTPLSLDKDEAAKRRLTGRHHQRSGGGIGRGRLATINAKGLPRLPGVAAAASM</sequence>
<gene>
    <name evidence="2" type="ORF">D8674_011423</name>
    <name evidence="3" type="ORF">D8674_011425</name>
</gene>
<protein>
    <submittedName>
        <fullName evidence="3">Serine/arginine repetitive matrix protein 2</fullName>
    </submittedName>
</protein>
<dbReference type="Proteomes" id="UP000327157">
    <property type="component" value="Chromosome 14"/>
</dbReference>
<feature type="compositionally biased region" description="Low complexity" evidence="1">
    <location>
        <begin position="26"/>
        <end position="39"/>
    </location>
</feature>
<dbReference type="AlphaFoldDB" id="A0A5N5FZF3"/>
<organism evidence="3 4">
    <name type="scientific">Pyrus ussuriensis x Pyrus communis</name>
    <dbReference type="NCBI Taxonomy" id="2448454"/>
    <lineage>
        <taxon>Eukaryota</taxon>
        <taxon>Viridiplantae</taxon>
        <taxon>Streptophyta</taxon>
        <taxon>Embryophyta</taxon>
        <taxon>Tracheophyta</taxon>
        <taxon>Spermatophyta</taxon>
        <taxon>Magnoliopsida</taxon>
        <taxon>eudicotyledons</taxon>
        <taxon>Gunneridae</taxon>
        <taxon>Pentapetalae</taxon>
        <taxon>rosids</taxon>
        <taxon>fabids</taxon>
        <taxon>Rosales</taxon>
        <taxon>Rosaceae</taxon>
        <taxon>Amygdaloideae</taxon>
        <taxon>Maleae</taxon>
        <taxon>Pyrus</taxon>
    </lineage>
</organism>
<proteinExistence type="predicted"/>
<dbReference type="OrthoDB" id="1927466at2759"/>
<feature type="compositionally biased region" description="Basic and acidic residues" evidence="1">
    <location>
        <begin position="66"/>
        <end position="85"/>
    </location>
</feature>
<keyword evidence="4" id="KW-1185">Reference proteome</keyword>
<reference evidence="4" key="2">
    <citation type="submission" date="2019-10" db="EMBL/GenBank/DDBJ databases">
        <title>A de novo genome assembly of a pear dwarfing rootstock.</title>
        <authorList>
            <person name="Wang F."/>
            <person name="Wang J."/>
            <person name="Li S."/>
            <person name="Zhang Y."/>
            <person name="Fang M."/>
            <person name="Ma L."/>
            <person name="Zhao Y."/>
            <person name="Jiang S."/>
        </authorList>
    </citation>
    <scope>NUCLEOTIDE SEQUENCE [LARGE SCALE GENOMIC DNA]</scope>
</reference>
<name>A0A5N5FZF3_9ROSA</name>
<evidence type="ECO:0000313" key="2">
    <source>
        <dbReference type="EMBL" id="KAB2608255.1"/>
    </source>
</evidence>
<evidence type="ECO:0000313" key="4">
    <source>
        <dbReference type="Proteomes" id="UP000327157"/>
    </source>
</evidence>
<comment type="caution">
    <text evidence="3">The sequence shown here is derived from an EMBL/GenBank/DDBJ whole genome shotgun (WGS) entry which is preliminary data.</text>
</comment>
<reference evidence="3 4" key="3">
    <citation type="submission" date="2019-11" db="EMBL/GenBank/DDBJ databases">
        <title>A de novo genome assembly of a pear dwarfing rootstock.</title>
        <authorList>
            <person name="Wang F."/>
            <person name="Wang J."/>
            <person name="Li S."/>
            <person name="Zhang Y."/>
            <person name="Fang M."/>
            <person name="Ma L."/>
            <person name="Zhao Y."/>
            <person name="Jiang S."/>
        </authorList>
    </citation>
    <scope>NUCLEOTIDE SEQUENCE [LARGE SCALE GENOMIC DNA]</scope>
    <source>
        <strain evidence="3">S2</strain>
        <tissue evidence="3">Leaf</tissue>
    </source>
</reference>
<feature type="compositionally biased region" description="Polar residues" evidence="1">
    <location>
        <begin position="40"/>
        <end position="57"/>
    </location>
</feature>
<feature type="region of interest" description="Disordered" evidence="1">
    <location>
        <begin position="1"/>
        <end position="105"/>
    </location>
</feature>
<evidence type="ECO:0000313" key="3">
    <source>
        <dbReference type="EMBL" id="KAB2608257.1"/>
    </source>
</evidence>
<evidence type="ECO:0000256" key="1">
    <source>
        <dbReference type="SAM" id="MobiDB-lite"/>
    </source>
</evidence>
<accession>A0A5N5FZF3</accession>
<feature type="compositionally biased region" description="Basic residues" evidence="1">
    <location>
        <begin position="86"/>
        <end position="95"/>
    </location>
</feature>
<dbReference type="PANTHER" id="PTHR34367">
    <property type="entry name" value="OS02G0734667 PROTEIN"/>
    <property type="match status" value="1"/>
</dbReference>
<reference evidence="3 4" key="1">
    <citation type="submission" date="2019-09" db="EMBL/GenBank/DDBJ databases">
        <authorList>
            <person name="Ou C."/>
        </authorList>
    </citation>
    <scope>NUCLEOTIDE SEQUENCE [LARGE SCALE GENOMIC DNA]</scope>
    <source>
        <strain evidence="3">S2</strain>
        <tissue evidence="3">Leaf</tissue>
    </source>
</reference>
<dbReference type="InterPro" id="IPR040412">
    <property type="entry name" value="At1g65710-like"/>
</dbReference>
<dbReference type="EMBL" id="SMOL01000553">
    <property type="protein sequence ID" value="KAB2608255.1"/>
    <property type="molecule type" value="Genomic_DNA"/>
</dbReference>